<dbReference type="GO" id="GO:0005737">
    <property type="term" value="C:cytoplasm"/>
    <property type="evidence" value="ECO:0007669"/>
    <property type="project" value="TreeGrafter"/>
</dbReference>
<dbReference type="Proteomes" id="UP000887565">
    <property type="component" value="Unplaced"/>
</dbReference>
<dbReference type="PANTHER" id="PTHR16284:SF13">
    <property type="entry name" value="PROTEIN CDV3 HOMOLOG"/>
    <property type="match status" value="1"/>
</dbReference>
<feature type="coiled-coil region" evidence="2">
    <location>
        <begin position="174"/>
        <end position="201"/>
    </location>
</feature>
<dbReference type="InterPro" id="IPR026806">
    <property type="entry name" value="CDV3"/>
</dbReference>
<protein>
    <submittedName>
        <fullName evidence="5">Uncharacterized protein</fullName>
    </submittedName>
</protein>
<sequence length="244" mass="27855">MDDLDNFFAKKAAKKNKKIVAQDTDALARRLEKAVKQQEQLDHDREEEDRILKERQMAVENQQPNPEDSEWIDIEQDVLIDPLSVGLHELNIDEREEENESVDSGDPVEKPKTWNQIDSSTTLEEPKEEVAPEPLKSNAYVPPSRRVLTKTSIEPNLQDVAEFPSLMAAVDISKKEVEIKKIKAQREKDVLEQEKARSIQRRKVLDELTKEEKVKETPSVGVAPTGPAKYVPPHLRPAQPQCLQ</sequence>
<keyword evidence="4" id="KW-1185">Reference proteome</keyword>
<feature type="compositionally biased region" description="Acidic residues" evidence="3">
    <location>
        <begin position="94"/>
        <end position="103"/>
    </location>
</feature>
<comment type="similarity">
    <text evidence="1">Belongs to the CDV3 family.</text>
</comment>
<evidence type="ECO:0000313" key="4">
    <source>
        <dbReference type="Proteomes" id="UP000887565"/>
    </source>
</evidence>
<accession>A0A915KAB5</accession>
<feature type="compositionally biased region" description="Polar residues" evidence="3">
    <location>
        <begin position="113"/>
        <end position="123"/>
    </location>
</feature>
<dbReference type="AlphaFoldDB" id="A0A915KAB5"/>
<dbReference type="WBParaSite" id="nRc.2.0.1.t34858-RA">
    <property type="protein sequence ID" value="nRc.2.0.1.t34858-RA"/>
    <property type="gene ID" value="nRc.2.0.1.g34858"/>
</dbReference>
<evidence type="ECO:0000256" key="3">
    <source>
        <dbReference type="SAM" id="MobiDB-lite"/>
    </source>
</evidence>
<evidence type="ECO:0000313" key="5">
    <source>
        <dbReference type="WBParaSite" id="nRc.2.0.1.t34858-RA"/>
    </source>
</evidence>
<evidence type="ECO:0000256" key="1">
    <source>
        <dbReference type="ARBA" id="ARBA00006062"/>
    </source>
</evidence>
<proteinExistence type="inferred from homology"/>
<keyword evidence="2" id="KW-0175">Coiled coil</keyword>
<feature type="region of interest" description="Disordered" evidence="3">
    <location>
        <begin position="89"/>
        <end position="147"/>
    </location>
</feature>
<name>A0A915KAB5_ROMCU</name>
<evidence type="ECO:0000256" key="2">
    <source>
        <dbReference type="SAM" id="Coils"/>
    </source>
</evidence>
<dbReference type="PANTHER" id="PTHR16284">
    <property type="entry name" value="PROTEIN CDV3 HOMOLOG"/>
    <property type="match status" value="1"/>
</dbReference>
<feature type="region of interest" description="Disordered" evidence="3">
    <location>
        <begin position="210"/>
        <end position="244"/>
    </location>
</feature>
<dbReference type="OMA" id="ENNTECA"/>
<reference evidence="5" key="1">
    <citation type="submission" date="2022-11" db="UniProtKB">
        <authorList>
            <consortium name="WormBaseParasite"/>
        </authorList>
    </citation>
    <scope>IDENTIFICATION</scope>
</reference>
<organism evidence="4 5">
    <name type="scientific">Romanomermis culicivorax</name>
    <name type="common">Nematode worm</name>
    <dbReference type="NCBI Taxonomy" id="13658"/>
    <lineage>
        <taxon>Eukaryota</taxon>
        <taxon>Metazoa</taxon>
        <taxon>Ecdysozoa</taxon>
        <taxon>Nematoda</taxon>
        <taxon>Enoplea</taxon>
        <taxon>Dorylaimia</taxon>
        <taxon>Mermithida</taxon>
        <taxon>Mermithoidea</taxon>
        <taxon>Mermithidae</taxon>
        <taxon>Romanomermis</taxon>
    </lineage>
</organism>